<dbReference type="Pfam" id="PF04287">
    <property type="entry name" value="DUF446"/>
    <property type="match status" value="1"/>
</dbReference>
<protein>
    <submittedName>
        <fullName evidence="2">YqcC family protein</fullName>
    </submittedName>
</protein>
<feature type="domain" description="YqcC-like" evidence="1">
    <location>
        <begin position="8"/>
        <end position="104"/>
    </location>
</feature>
<proteinExistence type="predicted"/>
<reference evidence="3" key="1">
    <citation type="journal article" date="2019" name="Int. J. Syst. Evol. Microbiol.">
        <title>The Global Catalogue of Microorganisms (GCM) 10K type strain sequencing project: providing services to taxonomists for standard genome sequencing and annotation.</title>
        <authorList>
            <consortium name="The Broad Institute Genomics Platform"/>
            <consortium name="The Broad Institute Genome Sequencing Center for Infectious Disease"/>
            <person name="Wu L."/>
            <person name="Ma J."/>
        </authorList>
    </citation>
    <scope>NUCLEOTIDE SEQUENCE [LARGE SCALE GENOMIC DNA]</scope>
    <source>
        <strain evidence="3">JCM 17551</strain>
    </source>
</reference>
<dbReference type="InterPro" id="IPR007384">
    <property type="entry name" value="UCP006257"/>
</dbReference>
<keyword evidence="3" id="KW-1185">Reference proteome</keyword>
<evidence type="ECO:0000313" key="2">
    <source>
        <dbReference type="EMBL" id="GAA3912327.1"/>
    </source>
</evidence>
<dbReference type="RefSeq" id="WP_344794913.1">
    <property type="nucleotide sequence ID" value="NZ_BAABBN010000004.1"/>
</dbReference>
<dbReference type="EMBL" id="BAABBN010000004">
    <property type="protein sequence ID" value="GAA3912327.1"/>
    <property type="molecule type" value="Genomic_DNA"/>
</dbReference>
<dbReference type="Proteomes" id="UP001501565">
    <property type="component" value="Unassembled WGS sequence"/>
</dbReference>
<evidence type="ECO:0000313" key="3">
    <source>
        <dbReference type="Proteomes" id="UP001501565"/>
    </source>
</evidence>
<accession>A0ABP7M5A7</accession>
<name>A0ABP7M5A7_9GAMM</name>
<dbReference type="Gene3D" id="1.20.1440.40">
    <property type="entry name" value="YqcC-like"/>
    <property type="match status" value="1"/>
</dbReference>
<organism evidence="2 3">
    <name type="scientific">Litoribacillus peritrichatus</name>
    <dbReference type="NCBI Taxonomy" id="718191"/>
    <lineage>
        <taxon>Bacteria</taxon>
        <taxon>Pseudomonadati</taxon>
        <taxon>Pseudomonadota</taxon>
        <taxon>Gammaproteobacteria</taxon>
        <taxon>Oceanospirillales</taxon>
        <taxon>Oceanospirillaceae</taxon>
        <taxon>Litoribacillus</taxon>
    </lineage>
</organism>
<gene>
    <name evidence="2" type="ORF">GCM10022277_03810</name>
</gene>
<dbReference type="InterPro" id="IPR023376">
    <property type="entry name" value="YqcC-like_dom"/>
</dbReference>
<evidence type="ECO:0000259" key="1">
    <source>
        <dbReference type="Pfam" id="PF04287"/>
    </source>
</evidence>
<dbReference type="PANTHER" id="PTHR39586:SF1">
    <property type="entry name" value="CYTOPLASMIC PROTEIN"/>
    <property type="match status" value="1"/>
</dbReference>
<dbReference type="PANTHER" id="PTHR39586">
    <property type="entry name" value="CYTOPLASMIC PROTEIN-RELATED"/>
    <property type="match status" value="1"/>
</dbReference>
<comment type="caution">
    <text evidence="2">The sequence shown here is derived from an EMBL/GenBank/DDBJ whole genome shotgun (WGS) entry which is preliminary data.</text>
</comment>
<dbReference type="SUPFAM" id="SSF158452">
    <property type="entry name" value="YqcC-like"/>
    <property type="match status" value="1"/>
</dbReference>
<sequence>MYHDRQAVQEVLRAIEQEMKRLEVWSANPPSPEALLSRQPFCYDTMALTEWVQFVFLVKMEVLMALGKPLPLQCGIAPMAEEYFKGYTLDVDTLIHLFRHLDELLGGLAEN</sequence>
<dbReference type="InterPro" id="IPR036814">
    <property type="entry name" value="YqcC-like_sf"/>
</dbReference>
<dbReference type="PIRSF" id="PIRSF006257">
    <property type="entry name" value="UCP006257"/>
    <property type="match status" value="1"/>
</dbReference>